<dbReference type="PANTHER" id="PTHR21223:SF3">
    <property type="entry name" value="CBY1-INTERACTING BAR DOMAIN-CONTAINING PROTEIN 2"/>
    <property type="match status" value="1"/>
</dbReference>
<feature type="region of interest" description="Disordered" evidence="3">
    <location>
        <begin position="151"/>
        <end position="235"/>
    </location>
</feature>
<dbReference type="InterPro" id="IPR009602">
    <property type="entry name" value="CBAR/FAM92"/>
</dbReference>
<reference evidence="4 5" key="1">
    <citation type="submission" date="2021-06" db="EMBL/GenBank/DDBJ databases">
        <authorList>
            <person name="Palmer J.M."/>
        </authorList>
    </citation>
    <scope>NUCLEOTIDE SEQUENCE [LARGE SCALE GENOMIC DNA]</scope>
    <source>
        <strain evidence="5">if_2019</strain>
        <tissue evidence="4">Muscle</tissue>
    </source>
</reference>
<protein>
    <recommendedName>
        <fullName evidence="6">Family with sequence similarity 92 member B</fullName>
    </recommendedName>
</protein>
<gene>
    <name evidence="4" type="ORF">ILYODFUR_018941</name>
</gene>
<dbReference type="Gene3D" id="1.20.1270.60">
    <property type="entry name" value="Arfaptin homology (AH) domain/BAR domain"/>
    <property type="match status" value="1"/>
</dbReference>
<dbReference type="PANTHER" id="PTHR21223">
    <property type="entry name" value="CBY1-INTERACTING BAR DOMAIN-CONTAINING PROTEIN HOMOLOG"/>
    <property type="match status" value="1"/>
</dbReference>
<accession>A0ABV0T979</accession>
<name>A0ABV0T979_9TELE</name>
<feature type="non-terminal residue" evidence="4">
    <location>
        <position position="1"/>
    </location>
</feature>
<comment type="subcellular location">
    <subcellularLocation>
        <location evidence="1">Cytoplasm</location>
        <location evidence="1">Cytoskeleton</location>
        <location evidence="1">Microtubule organizing center</location>
        <location evidence="1">Centrosome</location>
        <location evidence="1">Centriole</location>
    </subcellularLocation>
</comment>
<keyword evidence="2" id="KW-0175">Coiled coil</keyword>
<evidence type="ECO:0000256" key="1">
    <source>
        <dbReference type="ARBA" id="ARBA00004114"/>
    </source>
</evidence>
<evidence type="ECO:0000256" key="2">
    <source>
        <dbReference type="SAM" id="Coils"/>
    </source>
</evidence>
<evidence type="ECO:0000313" key="5">
    <source>
        <dbReference type="Proteomes" id="UP001482620"/>
    </source>
</evidence>
<evidence type="ECO:0000313" key="4">
    <source>
        <dbReference type="EMBL" id="MEQ2229458.1"/>
    </source>
</evidence>
<dbReference type="InterPro" id="IPR027267">
    <property type="entry name" value="AH/BAR_dom_sf"/>
</dbReference>
<dbReference type="EMBL" id="JAHRIQ010025039">
    <property type="protein sequence ID" value="MEQ2229458.1"/>
    <property type="molecule type" value="Genomic_DNA"/>
</dbReference>
<feature type="compositionally biased region" description="Basic and acidic residues" evidence="3">
    <location>
        <begin position="206"/>
        <end position="216"/>
    </location>
</feature>
<evidence type="ECO:0000256" key="3">
    <source>
        <dbReference type="SAM" id="MobiDB-lite"/>
    </source>
</evidence>
<comment type="caution">
    <text evidence="4">The sequence shown here is derived from an EMBL/GenBank/DDBJ whole genome shotgun (WGS) entry which is preliminary data.</text>
</comment>
<evidence type="ECO:0008006" key="6">
    <source>
        <dbReference type="Google" id="ProtNLM"/>
    </source>
</evidence>
<dbReference type="Pfam" id="PF06730">
    <property type="entry name" value="FAM92"/>
    <property type="match status" value="1"/>
</dbReference>
<keyword evidence="5" id="KW-1185">Reference proteome</keyword>
<dbReference type="Proteomes" id="UP001482620">
    <property type="component" value="Unassembled WGS sequence"/>
</dbReference>
<organism evidence="4 5">
    <name type="scientific">Ilyodon furcidens</name>
    <name type="common">goldbreast splitfin</name>
    <dbReference type="NCBI Taxonomy" id="33524"/>
    <lineage>
        <taxon>Eukaryota</taxon>
        <taxon>Metazoa</taxon>
        <taxon>Chordata</taxon>
        <taxon>Craniata</taxon>
        <taxon>Vertebrata</taxon>
        <taxon>Euteleostomi</taxon>
        <taxon>Actinopterygii</taxon>
        <taxon>Neopterygii</taxon>
        <taxon>Teleostei</taxon>
        <taxon>Neoteleostei</taxon>
        <taxon>Acanthomorphata</taxon>
        <taxon>Ovalentaria</taxon>
        <taxon>Atherinomorphae</taxon>
        <taxon>Cyprinodontiformes</taxon>
        <taxon>Goodeidae</taxon>
        <taxon>Ilyodon</taxon>
    </lineage>
</organism>
<feature type="coiled-coil region" evidence="2">
    <location>
        <begin position="3"/>
        <end position="63"/>
    </location>
</feature>
<proteinExistence type="predicted"/>
<sequence length="235" mass="27260">AELKNLIADLNKEHKELQKLEKIRLRNSADRQSIAEVSAQKASTNAQRSIKQIEETITEFQRQQLEDVKKSFLEFITIEMLFHAKALEVFSHTYRNMEAIDVEKDLELFTGRIRMLDSQTRPLDSSASSQSSPLTKQFSSLPLASWRGQALSPMEASNTGQSHRQWHSQRDELAKKSHSSLQYQGGMEEELEQEEDEEEEEEEESESKIEQDEHIRQSYAAQYAQKTRKQNEVML</sequence>
<feature type="compositionally biased region" description="Acidic residues" evidence="3">
    <location>
        <begin position="187"/>
        <end position="205"/>
    </location>
</feature>